<evidence type="ECO:0000256" key="1">
    <source>
        <dbReference type="ARBA" id="ARBA00004383"/>
    </source>
</evidence>
<organism evidence="12 13">
    <name type="scientific">Niastella koreensis</name>
    <dbReference type="NCBI Taxonomy" id="354356"/>
    <lineage>
        <taxon>Bacteria</taxon>
        <taxon>Pseudomonadati</taxon>
        <taxon>Bacteroidota</taxon>
        <taxon>Chitinophagia</taxon>
        <taxon>Chitinophagales</taxon>
        <taxon>Chitinophagaceae</taxon>
        <taxon>Niastella</taxon>
    </lineage>
</organism>
<comment type="similarity">
    <text evidence="2">Belongs to the TonB family.</text>
</comment>
<keyword evidence="13" id="KW-1185">Reference proteome</keyword>
<keyword evidence="8 10" id="KW-1133">Transmembrane helix</keyword>
<evidence type="ECO:0000256" key="6">
    <source>
        <dbReference type="ARBA" id="ARBA00022692"/>
    </source>
</evidence>
<dbReference type="PANTHER" id="PTHR33446:SF2">
    <property type="entry name" value="PROTEIN TONB"/>
    <property type="match status" value="1"/>
</dbReference>
<evidence type="ECO:0000256" key="9">
    <source>
        <dbReference type="ARBA" id="ARBA00023136"/>
    </source>
</evidence>
<sequence>MEAQKILYADPLDVLFDGRNKEYGAYELRKKYNKRLIEALLAVGIIVVVLSVVNFLPNQNSNEKNQVLLIKDVQLEEVKEKEEKKMEPPLPPKAEVPKIEMTRFTPPRIVKDEEIKEEDKPPEQEKLQDTRIGTMNQEGVKDEGIVAPPASDDARGIIEAPKAKVTEDYEKTFLKVEIESQYPGGPAAWKRYLNKNFHYPEDGLSNEIQGVVTVLFIVDKEGNVSDVQAVSGPEEGGLREEAIRVIRKSGAWIPAEQNGRKVKSYKKQDVVFKLMLESN</sequence>
<comment type="caution">
    <text evidence="12">The sequence shown here is derived from an EMBL/GenBank/DDBJ whole genome shotgun (WGS) entry which is preliminary data.</text>
</comment>
<dbReference type="PROSITE" id="PS52015">
    <property type="entry name" value="TONB_CTD"/>
    <property type="match status" value="1"/>
</dbReference>
<evidence type="ECO:0000313" key="12">
    <source>
        <dbReference type="EMBL" id="OQP42653.1"/>
    </source>
</evidence>
<dbReference type="Pfam" id="PF03544">
    <property type="entry name" value="TonB_C"/>
    <property type="match status" value="1"/>
</dbReference>
<evidence type="ECO:0000256" key="7">
    <source>
        <dbReference type="ARBA" id="ARBA00022927"/>
    </source>
</evidence>
<dbReference type="SUPFAM" id="SSF74653">
    <property type="entry name" value="TolA/TonB C-terminal domain"/>
    <property type="match status" value="1"/>
</dbReference>
<feature type="domain" description="TonB C-terminal" evidence="11">
    <location>
        <begin position="184"/>
        <end position="279"/>
    </location>
</feature>
<dbReference type="PANTHER" id="PTHR33446">
    <property type="entry name" value="PROTEIN TONB-RELATED"/>
    <property type="match status" value="1"/>
</dbReference>
<comment type="subcellular location">
    <subcellularLocation>
        <location evidence="1">Cell inner membrane</location>
        <topology evidence="1">Single-pass membrane protein</topology>
        <orientation evidence="1">Periplasmic side</orientation>
    </subcellularLocation>
</comment>
<dbReference type="RefSeq" id="WP_014220961.1">
    <property type="nucleotide sequence ID" value="NZ_LWBO01000044.1"/>
</dbReference>
<evidence type="ECO:0000256" key="8">
    <source>
        <dbReference type="ARBA" id="ARBA00022989"/>
    </source>
</evidence>
<dbReference type="Proteomes" id="UP000192277">
    <property type="component" value="Unassembled WGS sequence"/>
</dbReference>
<dbReference type="EMBL" id="LWBO01000044">
    <property type="protein sequence ID" value="OQP42653.1"/>
    <property type="molecule type" value="Genomic_DNA"/>
</dbReference>
<evidence type="ECO:0000256" key="2">
    <source>
        <dbReference type="ARBA" id="ARBA00006555"/>
    </source>
</evidence>
<dbReference type="Gene3D" id="3.30.1150.10">
    <property type="match status" value="1"/>
</dbReference>
<proteinExistence type="inferred from homology"/>
<keyword evidence="3" id="KW-0813">Transport</keyword>
<reference evidence="12 13" key="1">
    <citation type="submission" date="2016-04" db="EMBL/GenBank/DDBJ databases">
        <authorList>
            <person name="Chen L."/>
            <person name="Zhuang W."/>
            <person name="Wang G."/>
        </authorList>
    </citation>
    <scope>NUCLEOTIDE SEQUENCE [LARGE SCALE GENOMIC DNA]</scope>
    <source>
        <strain evidence="13">GR20</strain>
    </source>
</reference>
<evidence type="ECO:0000256" key="3">
    <source>
        <dbReference type="ARBA" id="ARBA00022448"/>
    </source>
</evidence>
<evidence type="ECO:0000256" key="5">
    <source>
        <dbReference type="ARBA" id="ARBA00022519"/>
    </source>
</evidence>
<keyword evidence="6 10" id="KW-0812">Transmembrane</keyword>
<dbReference type="InterPro" id="IPR006260">
    <property type="entry name" value="TonB/TolA_C"/>
</dbReference>
<keyword evidence="9 10" id="KW-0472">Membrane</keyword>
<accession>A0ABX3NQP1</accession>
<evidence type="ECO:0000259" key="11">
    <source>
        <dbReference type="PROSITE" id="PS52015"/>
    </source>
</evidence>
<keyword evidence="7" id="KW-0653">Protein transport</keyword>
<dbReference type="InterPro" id="IPR037682">
    <property type="entry name" value="TonB_C"/>
</dbReference>
<evidence type="ECO:0000256" key="10">
    <source>
        <dbReference type="SAM" id="Phobius"/>
    </source>
</evidence>
<feature type="transmembrane region" description="Helical" evidence="10">
    <location>
        <begin position="36"/>
        <end position="56"/>
    </location>
</feature>
<name>A0ABX3NQP1_9BACT</name>
<dbReference type="InterPro" id="IPR051045">
    <property type="entry name" value="TonB-dependent_transducer"/>
</dbReference>
<keyword evidence="5" id="KW-0997">Cell inner membrane</keyword>
<gene>
    <name evidence="12" type="ORF">A4D02_13900</name>
</gene>
<dbReference type="NCBIfam" id="TIGR01352">
    <property type="entry name" value="tonB_Cterm"/>
    <property type="match status" value="1"/>
</dbReference>
<protein>
    <submittedName>
        <fullName evidence="12">Energy transducer TonB</fullName>
    </submittedName>
</protein>
<evidence type="ECO:0000313" key="13">
    <source>
        <dbReference type="Proteomes" id="UP000192277"/>
    </source>
</evidence>
<keyword evidence="4" id="KW-1003">Cell membrane</keyword>
<evidence type="ECO:0000256" key="4">
    <source>
        <dbReference type="ARBA" id="ARBA00022475"/>
    </source>
</evidence>